<proteinExistence type="predicted"/>
<dbReference type="AlphaFoldDB" id="A0A0D3HY73"/>
<organism evidence="2 3">
    <name type="scientific">Emiliania huxleyi (strain CCMP1516)</name>
    <dbReference type="NCBI Taxonomy" id="280463"/>
    <lineage>
        <taxon>Eukaryota</taxon>
        <taxon>Haptista</taxon>
        <taxon>Haptophyta</taxon>
        <taxon>Prymnesiophyceae</taxon>
        <taxon>Isochrysidales</taxon>
        <taxon>Noelaerhabdaceae</taxon>
        <taxon>Emiliania</taxon>
    </lineage>
</organism>
<dbReference type="InterPro" id="IPR013083">
    <property type="entry name" value="Znf_RING/FYVE/PHD"/>
</dbReference>
<dbReference type="SMART" id="SM00504">
    <property type="entry name" value="Ubox"/>
    <property type="match status" value="1"/>
</dbReference>
<keyword evidence="3" id="KW-1185">Reference proteome</keyword>
<dbReference type="PaxDb" id="2903-EOD03958"/>
<feature type="domain" description="U-box" evidence="1">
    <location>
        <begin position="21"/>
        <end position="87"/>
    </location>
</feature>
<dbReference type="InterPro" id="IPR003613">
    <property type="entry name" value="Ubox_domain"/>
</dbReference>
<evidence type="ECO:0000313" key="3">
    <source>
        <dbReference type="Proteomes" id="UP000013827"/>
    </source>
</evidence>
<dbReference type="Proteomes" id="UP000013827">
    <property type="component" value="Unassembled WGS sequence"/>
</dbReference>
<dbReference type="EnsemblProtists" id="EOD03958">
    <property type="protein sequence ID" value="EOD03958"/>
    <property type="gene ID" value="EMIHUDRAFT_221782"/>
</dbReference>
<accession>A0A0D3HY73</accession>
<dbReference type="GO" id="GO:0016567">
    <property type="term" value="P:protein ubiquitination"/>
    <property type="evidence" value="ECO:0007669"/>
    <property type="project" value="InterPro"/>
</dbReference>
<reference evidence="3" key="1">
    <citation type="journal article" date="2013" name="Nature">
        <title>Pan genome of the phytoplankton Emiliania underpins its global distribution.</title>
        <authorList>
            <person name="Read B.A."/>
            <person name="Kegel J."/>
            <person name="Klute M.J."/>
            <person name="Kuo A."/>
            <person name="Lefebvre S.C."/>
            <person name="Maumus F."/>
            <person name="Mayer C."/>
            <person name="Miller J."/>
            <person name="Monier A."/>
            <person name="Salamov A."/>
            <person name="Young J."/>
            <person name="Aguilar M."/>
            <person name="Claverie J.M."/>
            <person name="Frickenhaus S."/>
            <person name="Gonzalez K."/>
            <person name="Herman E.K."/>
            <person name="Lin Y.C."/>
            <person name="Napier J."/>
            <person name="Ogata H."/>
            <person name="Sarno A.F."/>
            <person name="Shmutz J."/>
            <person name="Schroeder D."/>
            <person name="de Vargas C."/>
            <person name="Verret F."/>
            <person name="von Dassow P."/>
            <person name="Valentin K."/>
            <person name="Van de Peer Y."/>
            <person name="Wheeler G."/>
            <person name="Dacks J.B."/>
            <person name="Delwiche C.F."/>
            <person name="Dyhrman S.T."/>
            <person name="Glockner G."/>
            <person name="John U."/>
            <person name="Richards T."/>
            <person name="Worden A.Z."/>
            <person name="Zhang X."/>
            <person name="Grigoriev I.V."/>
            <person name="Allen A.E."/>
            <person name="Bidle K."/>
            <person name="Borodovsky M."/>
            <person name="Bowler C."/>
            <person name="Brownlee C."/>
            <person name="Cock J.M."/>
            <person name="Elias M."/>
            <person name="Gladyshev V.N."/>
            <person name="Groth M."/>
            <person name="Guda C."/>
            <person name="Hadaegh A."/>
            <person name="Iglesias-Rodriguez M.D."/>
            <person name="Jenkins J."/>
            <person name="Jones B.M."/>
            <person name="Lawson T."/>
            <person name="Leese F."/>
            <person name="Lindquist E."/>
            <person name="Lobanov A."/>
            <person name="Lomsadze A."/>
            <person name="Malik S.B."/>
            <person name="Marsh M.E."/>
            <person name="Mackinder L."/>
            <person name="Mock T."/>
            <person name="Mueller-Roeber B."/>
            <person name="Pagarete A."/>
            <person name="Parker M."/>
            <person name="Probert I."/>
            <person name="Quesneville H."/>
            <person name="Raines C."/>
            <person name="Rensing S.A."/>
            <person name="Riano-Pachon D.M."/>
            <person name="Richier S."/>
            <person name="Rokitta S."/>
            <person name="Shiraiwa Y."/>
            <person name="Soanes D.M."/>
            <person name="van der Giezen M."/>
            <person name="Wahlund T.M."/>
            <person name="Williams B."/>
            <person name="Wilson W."/>
            <person name="Wolfe G."/>
            <person name="Wurch L.L."/>
        </authorList>
    </citation>
    <scope>NUCLEOTIDE SEQUENCE</scope>
</reference>
<dbReference type="HOGENOM" id="CLU_2042477_0_0_1"/>
<sequence>MELGSEALATLRNSLMRNLWLCPLTNMLPVDPVRAEDGNVYERRAIHGWIYEAQFLAPPRLCSPVTGKPMGSRLTSCFEVRNSIDLLVRRGWLGGPVAERWVERQVEDAQVAEAARIIQAR</sequence>
<evidence type="ECO:0000313" key="2">
    <source>
        <dbReference type="EnsemblProtists" id="EOD03958"/>
    </source>
</evidence>
<evidence type="ECO:0000259" key="1">
    <source>
        <dbReference type="SMART" id="SM00504"/>
    </source>
</evidence>
<dbReference type="RefSeq" id="XP_005756387.1">
    <property type="nucleotide sequence ID" value="XM_005756330.1"/>
</dbReference>
<dbReference type="KEGG" id="ehx:EMIHUDRAFT_221782"/>
<dbReference type="GeneID" id="17250030"/>
<name>A0A0D3HY73_EMIH1</name>
<dbReference type="Gene3D" id="3.30.40.10">
    <property type="entry name" value="Zinc/RING finger domain, C3HC4 (zinc finger)"/>
    <property type="match status" value="1"/>
</dbReference>
<dbReference type="GO" id="GO:0004842">
    <property type="term" value="F:ubiquitin-protein transferase activity"/>
    <property type="evidence" value="ECO:0007669"/>
    <property type="project" value="InterPro"/>
</dbReference>
<reference evidence="2" key="2">
    <citation type="submission" date="2024-10" db="UniProtKB">
        <authorList>
            <consortium name="EnsemblProtists"/>
        </authorList>
    </citation>
    <scope>IDENTIFICATION</scope>
</reference>
<protein>
    <recommendedName>
        <fullName evidence="1">U-box domain-containing protein</fullName>
    </recommendedName>
</protein>
<dbReference type="SUPFAM" id="SSF57850">
    <property type="entry name" value="RING/U-box"/>
    <property type="match status" value="1"/>
</dbReference>